<reference evidence="4" key="3">
    <citation type="submission" date="2025-09" db="UniProtKB">
        <authorList>
            <consortium name="Ensembl"/>
        </authorList>
    </citation>
    <scope>IDENTIFICATION</scope>
</reference>
<organism evidence="4 5">
    <name type="scientific">Podarcis muralis</name>
    <name type="common">Wall lizard</name>
    <name type="synonym">Lacerta muralis</name>
    <dbReference type="NCBI Taxonomy" id="64176"/>
    <lineage>
        <taxon>Eukaryota</taxon>
        <taxon>Metazoa</taxon>
        <taxon>Chordata</taxon>
        <taxon>Craniata</taxon>
        <taxon>Vertebrata</taxon>
        <taxon>Euteleostomi</taxon>
        <taxon>Lepidosauria</taxon>
        <taxon>Squamata</taxon>
        <taxon>Bifurcata</taxon>
        <taxon>Unidentata</taxon>
        <taxon>Episquamata</taxon>
        <taxon>Laterata</taxon>
        <taxon>Lacertibaenia</taxon>
        <taxon>Lacertidae</taxon>
        <taxon>Podarcis</taxon>
    </lineage>
</organism>
<dbReference type="PANTHER" id="PTHR23267">
    <property type="entry name" value="IMMUNOGLOBULIN LIGHT CHAIN"/>
    <property type="match status" value="1"/>
</dbReference>
<dbReference type="SMART" id="SM00409">
    <property type="entry name" value="IG"/>
    <property type="match status" value="1"/>
</dbReference>
<dbReference type="InterPro" id="IPR013106">
    <property type="entry name" value="Ig_V-set"/>
</dbReference>
<evidence type="ECO:0000313" key="4">
    <source>
        <dbReference type="Ensembl" id="ENSPMRP00000028837.1"/>
    </source>
</evidence>
<evidence type="ECO:0000256" key="2">
    <source>
        <dbReference type="SAM" id="SignalP"/>
    </source>
</evidence>
<dbReference type="PROSITE" id="PS50835">
    <property type="entry name" value="IG_LIKE"/>
    <property type="match status" value="1"/>
</dbReference>
<dbReference type="Ensembl" id="ENSPMRT00000030589.1">
    <property type="protein sequence ID" value="ENSPMRP00000028837.1"/>
    <property type="gene ID" value="ENSPMRG00000018645.1"/>
</dbReference>
<feature type="signal peptide" evidence="2">
    <location>
        <begin position="1"/>
        <end position="25"/>
    </location>
</feature>
<proteinExistence type="predicted"/>
<reference evidence="4 5" key="1">
    <citation type="journal article" date="2019" name="Proc. Natl. Acad. Sci. U.S.A.">
        <title>Regulatory changes in pterin and carotenoid genes underlie balanced color polymorphisms in the wall lizard.</title>
        <authorList>
            <person name="Andrade P."/>
            <person name="Pinho C."/>
            <person name="Perez I de Lanuza G."/>
            <person name="Afonso S."/>
            <person name="Brejcha J."/>
            <person name="Rubin C.J."/>
            <person name="Wallerman O."/>
            <person name="Pereira P."/>
            <person name="Sabatino S.J."/>
            <person name="Bellati A."/>
            <person name="Pellitteri-Rosa D."/>
            <person name="Bosakova Z."/>
            <person name="Bunikis I."/>
            <person name="Carretero M.A."/>
            <person name="Feiner N."/>
            <person name="Marsik P."/>
            <person name="Pauperio F."/>
            <person name="Salvi D."/>
            <person name="Soler L."/>
            <person name="While G.M."/>
            <person name="Uller T."/>
            <person name="Font E."/>
            <person name="Andersson L."/>
            <person name="Carneiro M."/>
        </authorList>
    </citation>
    <scope>NUCLEOTIDE SEQUENCE</scope>
</reference>
<evidence type="ECO:0000256" key="1">
    <source>
        <dbReference type="SAM" id="MobiDB-lite"/>
    </source>
</evidence>
<dbReference type="Pfam" id="PF07686">
    <property type="entry name" value="V-set"/>
    <property type="match status" value="1"/>
</dbReference>
<dbReference type="OMA" id="SFRWADE"/>
<keyword evidence="5" id="KW-1185">Reference proteome</keyword>
<dbReference type="Gene3D" id="2.60.40.10">
    <property type="entry name" value="Immunoglobulins"/>
    <property type="match status" value="1"/>
</dbReference>
<dbReference type="SMART" id="SM00406">
    <property type="entry name" value="IGv"/>
    <property type="match status" value="1"/>
</dbReference>
<dbReference type="GeneTree" id="ENSGT00940000153120"/>
<dbReference type="AlphaFoldDB" id="A0A670K1M5"/>
<protein>
    <recommendedName>
        <fullName evidence="3">Ig-like domain-containing protein</fullName>
    </recommendedName>
</protein>
<name>A0A670K1M5_PODMU</name>
<dbReference type="InterPro" id="IPR036179">
    <property type="entry name" value="Ig-like_dom_sf"/>
</dbReference>
<feature type="chain" id="PRO_5025459079" description="Ig-like domain-containing protein" evidence="2">
    <location>
        <begin position="26"/>
        <end position="173"/>
    </location>
</feature>
<evidence type="ECO:0000259" key="3">
    <source>
        <dbReference type="PROSITE" id="PS50835"/>
    </source>
</evidence>
<keyword evidence="2" id="KW-0732">Signal</keyword>
<reference evidence="4" key="2">
    <citation type="submission" date="2025-08" db="UniProtKB">
        <authorList>
            <consortium name="Ensembl"/>
        </authorList>
    </citation>
    <scope>IDENTIFICATION</scope>
</reference>
<dbReference type="InterPro" id="IPR003599">
    <property type="entry name" value="Ig_sub"/>
</dbReference>
<evidence type="ECO:0000313" key="5">
    <source>
        <dbReference type="Proteomes" id="UP000472272"/>
    </source>
</evidence>
<dbReference type="InterPro" id="IPR013783">
    <property type="entry name" value="Ig-like_fold"/>
</dbReference>
<dbReference type="InterPro" id="IPR007110">
    <property type="entry name" value="Ig-like_dom"/>
</dbReference>
<feature type="region of interest" description="Disordered" evidence="1">
    <location>
        <begin position="150"/>
        <end position="173"/>
    </location>
</feature>
<accession>A0A670K1M5</accession>
<dbReference type="InterPro" id="IPR050150">
    <property type="entry name" value="IgV_Light_Chain"/>
</dbReference>
<sequence length="173" mass="19479">AGIHFLILHFHLIFLLPFLVPGCEAQFTMTQPPFVSASMGETVGISCTRSSGGIRSKWNHWYQQKPNSAPILLIYKDEERVSGIPERFSGSYDTSANSVTLTISNVQAEDEAHYYCQAEDSSTHTMIQADEEVRQKPSFRWADEADGLHGVGRNDWQNPRPGRRVGGRRLEKI</sequence>
<feature type="domain" description="Ig-like" evidence="3">
    <location>
        <begin position="25"/>
        <end position="134"/>
    </location>
</feature>
<dbReference type="Proteomes" id="UP000472272">
    <property type="component" value="Chromosome 16"/>
</dbReference>
<dbReference type="SUPFAM" id="SSF48726">
    <property type="entry name" value="Immunoglobulin"/>
    <property type="match status" value="1"/>
</dbReference>